<keyword evidence="3" id="KW-0175">Coiled coil</keyword>
<evidence type="ECO:0000256" key="1">
    <source>
        <dbReference type="ARBA" id="ARBA00006043"/>
    </source>
</evidence>
<dbReference type="InterPro" id="IPR055417">
    <property type="entry name" value="UFD1_N1"/>
</dbReference>
<evidence type="ECO:0000313" key="7">
    <source>
        <dbReference type="Proteomes" id="UP000030762"/>
    </source>
</evidence>
<dbReference type="Gene3D" id="2.40.40.50">
    <property type="entry name" value="Ubiquitin fusion degradation protein UFD1, N-terminal domain"/>
    <property type="match status" value="1"/>
</dbReference>
<dbReference type="Gene3D" id="3.10.20.90">
    <property type="entry name" value="Phosphatidylinositol 3-kinase Catalytic Subunit, Chain A, domain 1"/>
    <property type="match status" value="1"/>
</dbReference>
<evidence type="ECO:0000313" key="6">
    <source>
        <dbReference type="EMBL" id="EQC27732.1"/>
    </source>
</evidence>
<dbReference type="GeneID" id="19955210"/>
<keyword evidence="2" id="KW-0833">Ubl conjugation pathway</keyword>
<dbReference type="SUPFAM" id="SSF46934">
    <property type="entry name" value="UBA-like"/>
    <property type="match status" value="1"/>
</dbReference>
<dbReference type="InterPro" id="IPR004854">
    <property type="entry name" value="Ufd1-like"/>
</dbReference>
<feature type="region of interest" description="Disordered" evidence="4">
    <location>
        <begin position="1"/>
        <end position="30"/>
    </location>
</feature>
<dbReference type="AlphaFoldDB" id="T0RDP2"/>
<dbReference type="OMA" id="MSHGFHE"/>
<dbReference type="GO" id="GO:0036503">
    <property type="term" value="P:ERAD pathway"/>
    <property type="evidence" value="ECO:0007669"/>
    <property type="project" value="TreeGrafter"/>
</dbReference>
<feature type="coiled-coil region" evidence="3">
    <location>
        <begin position="248"/>
        <end position="281"/>
    </location>
</feature>
<dbReference type="GO" id="GO:0031593">
    <property type="term" value="F:polyubiquitin modification-dependent protein binding"/>
    <property type="evidence" value="ECO:0007669"/>
    <property type="project" value="TreeGrafter"/>
</dbReference>
<gene>
    <name evidence="6" type="ORF">SDRG_14483</name>
</gene>
<feature type="domain" description="UBX" evidence="5">
    <location>
        <begin position="293"/>
        <end position="369"/>
    </location>
</feature>
<proteinExistence type="inferred from homology"/>
<dbReference type="OrthoDB" id="422728at2759"/>
<sequence>MDFDVGSRARKLAKEQEARREAARKKLQKEREWKEQAEKLRVEMELESQRRKAEQLQRELEEEERRLEDERVTGGIAYKQTLRAVAIDNDGDKITLPVSALEALNPQNALDMGVLSFELTHLSATTHASVLEFVADEGTIGIPPKIAKSLDLLTHDSVAIGVRFVRLARGRFVQLQPLGDGFGDRQLDLKALLERTLKNHTTITQGDILLVRQGGVTFDIAVRQVLPEPQVQILNVDLEVDVLPSEAVDAAKRAAEEAALAAAHAEELQRAKAECLQARQADAGGRLPDEPPTEMPRTKIVIRLPSGSPATRFFAPDSALQSVFDLVIAATGLEHFQLVANYPRRVFTLLQAGDSLASVGLSGRQEALFIEATAPPSDDDAADHVVDDVDMLTVDAPTETAAAWRVALDRWAAAQDAALHAPADTVHGLEPVASPGGGPHLWDSQLAELAAMGFTNTALNIQILEKYQGRLLRVVNYLSELHD</sequence>
<dbReference type="CDD" id="cd14319">
    <property type="entry name" value="UBA_NBR1"/>
    <property type="match status" value="1"/>
</dbReference>
<accession>T0RDP2</accession>
<dbReference type="Pfam" id="PF24842">
    <property type="entry name" value="UFD1_N2"/>
    <property type="match status" value="1"/>
</dbReference>
<dbReference type="InterPro" id="IPR009060">
    <property type="entry name" value="UBA-like_sf"/>
</dbReference>
<evidence type="ECO:0000256" key="2">
    <source>
        <dbReference type="ARBA" id="ARBA00022786"/>
    </source>
</evidence>
<dbReference type="GO" id="GO:0006511">
    <property type="term" value="P:ubiquitin-dependent protein catabolic process"/>
    <property type="evidence" value="ECO:0007669"/>
    <property type="project" value="InterPro"/>
</dbReference>
<dbReference type="SMART" id="SM00166">
    <property type="entry name" value="UBX"/>
    <property type="match status" value="1"/>
</dbReference>
<dbReference type="GO" id="GO:0034098">
    <property type="term" value="C:VCP-NPL4-UFD1 AAA ATPase complex"/>
    <property type="evidence" value="ECO:0007669"/>
    <property type="project" value="TreeGrafter"/>
</dbReference>
<comment type="similarity">
    <text evidence="1">Belongs to the UFD1 family.</text>
</comment>
<dbReference type="Gene3D" id="1.10.8.10">
    <property type="entry name" value="DNA helicase RuvA subunit, C-terminal domain"/>
    <property type="match status" value="1"/>
</dbReference>
<feature type="compositionally biased region" description="Basic and acidic residues" evidence="4">
    <location>
        <begin position="12"/>
        <end position="21"/>
    </location>
</feature>
<dbReference type="Pfam" id="PF03152">
    <property type="entry name" value="UFD1_N1"/>
    <property type="match status" value="1"/>
</dbReference>
<dbReference type="Gene3D" id="3.10.330.10">
    <property type="match status" value="1"/>
</dbReference>
<dbReference type="PANTHER" id="PTHR12555">
    <property type="entry name" value="UBIQUITIN FUSION DEGRADATON PROTEIN 1"/>
    <property type="match status" value="1"/>
</dbReference>
<dbReference type="SUPFAM" id="SSF54236">
    <property type="entry name" value="Ubiquitin-like"/>
    <property type="match status" value="1"/>
</dbReference>
<dbReference type="PROSITE" id="PS50033">
    <property type="entry name" value="UBX"/>
    <property type="match status" value="1"/>
</dbReference>
<protein>
    <recommendedName>
        <fullName evidence="5">UBX domain-containing protein</fullName>
    </recommendedName>
</protein>
<dbReference type="VEuPathDB" id="FungiDB:SDRG_14483"/>
<dbReference type="InterPro" id="IPR055418">
    <property type="entry name" value="UFD1_N2"/>
</dbReference>
<dbReference type="eggNOG" id="KOG1816">
    <property type="taxonomic scope" value="Eukaryota"/>
</dbReference>
<dbReference type="STRING" id="1156394.T0RDP2"/>
<dbReference type="InterPro" id="IPR001012">
    <property type="entry name" value="UBX_dom"/>
</dbReference>
<organism evidence="6 7">
    <name type="scientific">Saprolegnia diclina (strain VS20)</name>
    <dbReference type="NCBI Taxonomy" id="1156394"/>
    <lineage>
        <taxon>Eukaryota</taxon>
        <taxon>Sar</taxon>
        <taxon>Stramenopiles</taxon>
        <taxon>Oomycota</taxon>
        <taxon>Saprolegniomycetes</taxon>
        <taxon>Saprolegniales</taxon>
        <taxon>Saprolegniaceae</taxon>
        <taxon>Saprolegnia</taxon>
    </lineage>
</organism>
<dbReference type="RefSeq" id="XP_008618837.1">
    <property type="nucleotide sequence ID" value="XM_008620615.1"/>
</dbReference>
<name>T0RDP2_SAPDV</name>
<dbReference type="InterPro" id="IPR042299">
    <property type="entry name" value="Ufd1-like_Nn"/>
</dbReference>
<reference evidence="6 7" key="1">
    <citation type="submission" date="2012-04" db="EMBL/GenBank/DDBJ databases">
        <title>The Genome Sequence of Saprolegnia declina VS20.</title>
        <authorList>
            <consortium name="The Broad Institute Genome Sequencing Platform"/>
            <person name="Russ C."/>
            <person name="Nusbaum C."/>
            <person name="Tyler B."/>
            <person name="van West P."/>
            <person name="Dieguez-Uribeondo J."/>
            <person name="de Bruijn I."/>
            <person name="Tripathy S."/>
            <person name="Jiang R."/>
            <person name="Young S.K."/>
            <person name="Zeng Q."/>
            <person name="Gargeya S."/>
            <person name="Fitzgerald M."/>
            <person name="Haas B."/>
            <person name="Abouelleil A."/>
            <person name="Alvarado L."/>
            <person name="Arachchi H.M."/>
            <person name="Berlin A."/>
            <person name="Chapman S.B."/>
            <person name="Goldberg J."/>
            <person name="Griggs A."/>
            <person name="Gujja S."/>
            <person name="Hansen M."/>
            <person name="Howarth C."/>
            <person name="Imamovic A."/>
            <person name="Larimer J."/>
            <person name="McCowen C."/>
            <person name="Montmayeur A."/>
            <person name="Murphy C."/>
            <person name="Neiman D."/>
            <person name="Pearson M."/>
            <person name="Priest M."/>
            <person name="Roberts A."/>
            <person name="Saif S."/>
            <person name="Shea T."/>
            <person name="Sisk P."/>
            <person name="Sykes S."/>
            <person name="Wortman J."/>
            <person name="Nusbaum C."/>
            <person name="Birren B."/>
        </authorList>
    </citation>
    <scope>NUCLEOTIDE SEQUENCE [LARGE SCALE GENOMIC DNA]</scope>
    <source>
        <strain evidence="6 7">VS20</strain>
    </source>
</reference>
<dbReference type="InParanoid" id="T0RDP2"/>
<dbReference type="Pfam" id="PF00789">
    <property type="entry name" value="UBX"/>
    <property type="match status" value="1"/>
</dbReference>
<evidence type="ECO:0000256" key="3">
    <source>
        <dbReference type="SAM" id="Coils"/>
    </source>
</evidence>
<dbReference type="PANTHER" id="PTHR12555:SF13">
    <property type="entry name" value="UBIQUITIN RECOGNITION FACTOR IN ER-ASSOCIATED DEGRADATION PROTEIN 1"/>
    <property type="match status" value="1"/>
</dbReference>
<evidence type="ECO:0000259" key="5">
    <source>
        <dbReference type="PROSITE" id="PS50033"/>
    </source>
</evidence>
<dbReference type="EMBL" id="JH767203">
    <property type="protein sequence ID" value="EQC27732.1"/>
    <property type="molecule type" value="Genomic_DNA"/>
</dbReference>
<keyword evidence="7" id="KW-1185">Reference proteome</keyword>
<evidence type="ECO:0000256" key="4">
    <source>
        <dbReference type="SAM" id="MobiDB-lite"/>
    </source>
</evidence>
<dbReference type="Proteomes" id="UP000030762">
    <property type="component" value="Unassembled WGS sequence"/>
</dbReference>
<dbReference type="InterPro" id="IPR029071">
    <property type="entry name" value="Ubiquitin-like_domsf"/>
</dbReference>